<dbReference type="InterPro" id="IPR045247">
    <property type="entry name" value="Oye-like"/>
</dbReference>
<keyword evidence="3" id="KW-0560">Oxidoreductase</keyword>
<evidence type="ECO:0000259" key="4">
    <source>
        <dbReference type="Pfam" id="PF00724"/>
    </source>
</evidence>
<keyword evidence="6" id="KW-1185">Reference proteome</keyword>
<comment type="cofactor">
    <cofactor evidence="1">
        <name>FMN</name>
        <dbReference type="ChEBI" id="CHEBI:58210"/>
    </cofactor>
</comment>
<dbReference type="SUPFAM" id="SSF51395">
    <property type="entry name" value="FMN-linked oxidoreductases"/>
    <property type="match status" value="1"/>
</dbReference>
<dbReference type="Pfam" id="PF00724">
    <property type="entry name" value="Oxidored_FMN"/>
    <property type="match status" value="1"/>
</dbReference>
<reference evidence="5" key="1">
    <citation type="submission" date="2023-08" db="EMBL/GenBank/DDBJ databases">
        <title>Reference Genome Resource for the Citrus Pathogen Phytophthora citrophthora.</title>
        <authorList>
            <person name="Moller H."/>
            <person name="Coetzee B."/>
            <person name="Rose L.J."/>
            <person name="Van Niekerk J.M."/>
        </authorList>
    </citation>
    <scope>NUCLEOTIDE SEQUENCE</scope>
    <source>
        <strain evidence="5">STE-U-9442</strain>
    </source>
</reference>
<dbReference type="GO" id="GO:0016628">
    <property type="term" value="F:oxidoreductase activity, acting on the CH-CH group of donors, NAD or NADP as acceptor"/>
    <property type="evidence" value="ECO:0007669"/>
    <property type="project" value="UniProtKB-ARBA"/>
</dbReference>
<feature type="domain" description="NADH:flavin oxidoreductase/NADH oxidase N-terminal" evidence="4">
    <location>
        <begin position="5"/>
        <end position="345"/>
    </location>
</feature>
<accession>A0AAD9LBK1</accession>
<evidence type="ECO:0000256" key="2">
    <source>
        <dbReference type="ARBA" id="ARBA00005979"/>
    </source>
</evidence>
<dbReference type="Gene3D" id="3.20.20.70">
    <property type="entry name" value="Aldolase class I"/>
    <property type="match status" value="1"/>
</dbReference>
<proteinExistence type="inferred from homology"/>
<comment type="caution">
    <text evidence="5">The sequence shown here is derived from an EMBL/GenBank/DDBJ whole genome shotgun (WGS) entry which is preliminary data.</text>
</comment>
<comment type="similarity">
    <text evidence="2">Belongs to the NADH:flavin oxidoreductase/NADH oxidase family.</text>
</comment>
<dbReference type="PANTHER" id="PTHR22893:SF91">
    <property type="entry name" value="NADPH DEHYDROGENASE 2-RELATED"/>
    <property type="match status" value="1"/>
</dbReference>
<dbReference type="PANTHER" id="PTHR22893">
    <property type="entry name" value="NADH OXIDOREDUCTASE-RELATED"/>
    <property type="match status" value="1"/>
</dbReference>
<gene>
    <name evidence="5" type="ORF">P3T76_015196</name>
</gene>
<dbReference type="CDD" id="cd02933">
    <property type="entry name" value="OYE_like_FMN"/>
    <property type="match status" value="1"/>
</dbReference>
<evidence type="ECO:0000256" key="1">
    <source>
        <dbReference type="ARBA" id="ARBA00001917"/>
    </source>
</evidence>
<name>A0AAD9LBK1_9STRA</name>
<dbReference type="AlphaFoldDB" id="A0AAD9LBK1"/>
<evidence type="ECO:0000313" key="6">
    <source>
        <dbReference type="Proteomes" id="UP001259832"/>
    </source>
</evidence>
<organism evidence="5 6">
    <name type="scientific">Phytophthora citrophthora</name>
    <dbReference type="NCBI Taxonomy" id="4793"/>
    <lineage>
        <taxon>Eukaryota</taxon>
        <taxon>Sar</taxon>
        <taxon>Stramenopiles</taxon>
        <taxon>Oomycota</taxon>
        <taxon>Peronosporomycetes</taxon>
        <taxon>Peronosporales</taxon>
        <taxon>Peronosporaceae</taxon>
        <taxon>Phytophthora</taxon>
    </lineage>
</organism>
<dbReference type="EMBL" id="JASMQC010000050">
    <property type="protein sequence ID" value="KAK1929244.1"/>
    <property type="molecule type" value="Genomic_DNA"/>
</dbReference>
<dbReference type="GO" id="GO:0010181">
    <property type="term" value="F:FMN binding"/>
    <property type="evidence" value="ECO:0007669"/>
    <property type="project" value="InterPro"/>
</dbReference>
<sequence length="377" mass="41419">MVLAKLFTPITLGGKNPVQLNHRVVMPPLTRLRTGNEGVPTQLTAAYYAQRATDGGLLIMEATNISPQARGYYGSPGIFTQNQVEGWKLVTKAVHDVGAKAFLQLWHTGRVGHPLNQPDGKLPVSASAVSMEDVSSHAITPEGRKDYVTPRALKMEEIPGIIEDYKVATKNALAAGFDGVELHAANGYLLEQFLCDKTNKRSDKYGGSIENRARFMLEALEGILSVADSSQVAIRLSPFGVTFGCTDSNPRETYGYVIKKLNDYNLAYLHVVEPFGWEVTGDLVPEGGISPVFRPLYDGPLIATGGFDRAKAIKVVEDETDDLIGFGRDFIGTPDIVERLKTNKPFNEYIQKTFYVSFDTPVDSYPTGYTDYPNLED</sequence>
<evidence type="ECO:0000256" key="3">
    <source>
        <dbReference type="ARBA" id="ARBA00023002"/>
    </source>
</evidence>
<dbReference type="Proteomes" id="UP001259832">
    <property type="component" value="Unassembled WGS sequence"/>
</dbReference>
<dbReference type="FunFam" id="3.20.20.70:FF:000059">
    <property type="entry name" value="N-ethylmaleimide reductase, FMN-linked"/>
    <property type="match status" value="1"/>
</dbReference>
<dbReference type="GO" id="GO:0005829">
    <property type="term" value="C:cytosol"/>
    <property type="evidence" value="ECO:0007669"/>
    <property type="project" value="UniProtKB-ARBA"/>
</dbReference>
<evidence type="ECO:0000313" key="5">
    <source>
        <dbReference type="EMBL" id="KAK1929244.1"/>
    </source>
</evidence>
<protein>
    <submittedName>
        <fullName evidence="5">12-oxophytodienoate reductase 1</fullName>
    </submittedName>
</protein>
<dbReference type="InterPro" id="IPR013785">
    <property type="entry name" value="Aldolase_TIM"/>
</dbReference>
<dbReference type="InterPro" id="IPR001155">
    <property type="entry name" value="OxRdtase_FMN_N"/>
</dbReference>